<protein>
    <recommendedName>
        <fullName evidence="1">ABC-three component systems C-terminal domain-containing protein</fullName>
    </recommendedName>
</protein>
<feature type="domain" description="ABC-three component systems C-terminal" evidence="1">
    <location>
        <begin position="268"/>
        <end position="400"/>
    </location>
</feature>
<comment type="caution">
    <text evidence="2">The sequence shown here is derived from an EMBL/GenBank/DDBJ whole genome shotgun (WGS) entry which is preliminary data.</text>
</comment>
<dbReference type="AlphaFoldDB" id="A0A8E4FFT4"/>
<name>A0A8E4FFT4_9GAMM</name>
<evidence type="ECO:0000313" key="3">
    <source>
        <dbReference type="Proteomes" id="UP000532147"/>
    </source>
</evidence>
<evidence type="ECO:0000313" key="2">
    <source>
        <dbReference type="EMBL" id="NNH39587.1"/>
    </source>
</evidence>
<evidence type="ECO:0000259" key="1">
    <source>
        <dbReference type="Pfam" id="PF20283"/>
    </source>
</evidence>
<accession>A0A8E4FFT4</accession>
<dbReference type="Pfam" id="PF20283">
    <property type="entry name" value="CTD7"/>
    <property type="match status" value="1"/>
</dbReference>
<organism evidence="2 3">
    <name type="scientific">Acinetobacter terrae</name>
    <dbReference type="NCBI Taxonomy" id="2731247"/>
    <lineage>
        <taxon>Bacteria</taxon>
        <taxon>Pseudomonadati</taxon>
        <taxon>Pseudomonadota</taxon>
        <taxon>Gammaproteobacteria</taxon>
        <taxon>Moraxellales</taxon>
        <taxon>Moraxellaceae</taxon>
        <taxon>Acinetobacter</taxon>
        <taxon>Acinetobacter Taxon 24</taxon>
    </lineage>
</organism>
<dbReference type="Proteomes" id="UP000532147">
    <property type="component" value="Unassembled WGS sequence"/>
</dbReference>
<gene>
    <name evidence="2" type="ORF">HLH11_13265</name>
</gene>
<dbReference type="RefSeq" id="WP_171535085.1">
    <property type="nucleotide sequence ID" value="NZ_JABERH010000031.1"/>
</dbReference>
<proteinExistence type="predicted"/>
<sequence length="408" mass="47930">MIVNPTDNYSAGEQGLGYIYQPRFALLQLLKLPENTSFLIEKDDDLDFLDENGIKTLSSLKHKAIGDKLTDLNIDFWKSIRIWLTRYKRDDRINSNLRFFLFTTSSISPSSFLNKFSLEQMEKNSEQLDKVISEIEEAITKSQSKLIAAIATEFNELKNSEKSDFLSRVVIFDNSPRIIDIPSIIKNQYMRSIRSEFRNAIFERIEGWWNDLIIEQLSRVRTDAIYGYEISDKLHQIAEEYRSDNLPITFRERVPAQEIDVEKDNRLFVVQLREIGVSSSRIRNAILDYYRAFEQRSVWARENILISKEIENFEDRLVDEWSRYKDVVFEDLNEDTAEDVLIAAGKALYRWVDIDSGNIHSLRIRERVREPYVIRGGFHILANNKSNIRVYWHPNFMQRLSSILGTNI</sequence>
<dbReference type="EMBL" id="JABERH010000031">
    <property type="protein sequence ID" value="NNH39587.1"/>
    <property type="molecule type" value="Genomic_DNA"/>
</dbReference>
<reference evidence="2 3" key="1">
    <citation type="submission" date="2020-04" db="EMBL/GenBank/DDBJ databases">
        <title>Acinetobacter Taxon 24.</title>
        <authorList>
            <person name="Nemec A."/>
            <person name="Radolfova-Krizova L."/>
            <person name="Higgins P.G."/>
            <person name="Spanelova P."/>
        </authorList>
    </citation>
    <scope>NUCLEOTIDE SEQUENCE [LARGE SCALE GENOMIC DNA]</scope>
    <source>
        <strain evidence="2 3">ANC 4280</strain>
    </source>
</reference>
<dbReference type="InterPro" id="IPR046913">
    <property type="entry name" value="ABC-3C_CTD7"/>
</dbReference>